<protein>
    <recommendedName>
        <fullName evidence="1">Methyltransferase FkbM domain-containing protein</fullName>
    </recommendedName>
</protein>
<feature type="domain" description="Methyltransferase FkbM" evidence="1">
    <location>
        <begin position="10"/>
        <end position="86"/>
    </location>
</feature>
<dbReference type="AlphaFoldDB" id="A0A098E6Q4"/>
<organism evidence="2">
    <name type="scientific">groundwater metagenome</name>
    <dbReference type="NCBI Taxonomy" id="717931"/>
    <lineage>
        <taxon>unclassified sequences</taxon>
        <taxon>metagenomes</taxon>
        <taxon>ecological metagenomes</taxon>
    </lineage>
</organism>
<evidence type="ECO:0000313" key="2">
    <source>
        <dbReference type="EMBL" id="CEG11099.1"/>
    </source>
</evidence>
<dbReference type="SUPFAM" id="SSF53335">
    <property type="entry name" value="S-adenosyl-L-methionine-dependent methyltransferases"/>
    <property type="match status" value="1"/>
</dbReference>
<dbReference type="EMBL" id="CCXY01000018">
    <property type="protein sequence ID" value="CEG11099.1"/>
    <property type="molecule type" value="Genomic_DNA"/>
</dbReference>
<evidence type="ECO:0000259" key="1">
    <source>
        <dbReference type="Pfam" id="PF05050"/>
    </source>
</evidence>
<dbReference type="NCBIfam" id="TIGR01444">
    <property type="entry name" value="fkbM_fam"/>
    <property type="match status" value="1"/>
</dbReference>
<dbReference type="Gene3D" id="3.40.50.150">
    <property type="entry name" value="Vaccinia Virus protein VP39"/>
    <property type="match status" value="1"/>
</dbReference>
<reference evidence="2" key="1">
    <citation type="submission" date="2014-09" db="EMBL/GenBank/DDBJ databases">
        <authorList>
            <person name="Probst J Alexander"/>
        </authorList>
    </citation>
    <scope>NUCLEOTIDE SEQUENCE</scope>
</reference>
<dbReference type="InterPro" id="IPR029063">
    <property type="entry name" value="SAM-dependent_MTases_sf"/>
</dbReference>
<accession>A0A098E6Q4</accession>
<dbReference type="InterPro" id="IPR006342">
    <property type="entry name" value="FkbM_mtfrase"/>
</dbReference>
<name>A0A098E6Q4_9ZZZZ</name>
<proteinExistence type="predicted"/>
<gene>
    <name evidence="2" type="ORF">MSIBF_A1140006</name>
</gene>
<dbReference type="Pfam" id="PF05050">
    <property type="entry name" value="Methyltransf_21"/>
    <property type="match status" value="1"/>
</dbReference>
<sequence>MRIQLWRGGSNYVEVETVKLDEYFKDKNSKVDVIKMDIEGAEGLALEGMQKILSVNKNIKFFSEIIPTRLEKTGINGENYLNMLTYLGFNIYEIIEEKDKNKSNLKLINPSQFKEFVKEKIVTNIFCTK</sequence>